<protein>
    <submittedName>
        <fullName evidence="1">Uncharacterized protein</fullName>
    </submittedName>
</protein>
<evidence type="ECO:0000313" key="1">
    <source>
        <dbReference type="EMBL" id="KAI3790976.1"/>
    </source>
</evidence>
<reference evidence="1 2" key="2">
    <citation type="journal article" date="2022" name="Mol. Ecol. Resour.">
        <title>The genomes of chicory, endive, great burdock and yacon provide insights into Asteraceae paleo-polyploidization history and plant inulin production.</title>
        <authorList>
            <person name="Fan W."/>
            <person name="Wang S."/>
            <person name="Wang H."/>
            <person name="Wang A."/>
            <person name="Jiang F."/>
            <person name="Liu H."/>
            <person name="Zhao H."/>
            <person name="Xu D."/>
            <person name="Zhang Y."/>
        </authorList>
    </citation>
    <scope>NUCLEOTIDE SEQUENCE [LARGE SCALE GENOMIC DNA]</scope>
    <source>
        <strain evidence="2">cv. Punajuju</strain>
        <tissue evidence="1">Leaves</tissue>
    </source>
</reference>
<dbReference type="EMBL" id="CM042009">
    <property type="protein sequence ID" value="KAI3790976.1"/>
    <property type="molecule type" value="Genomic_DNA"/>
</dbReference>
<accession>A0ACB9H6U4</accession>
<reference evidence="2" key="1">
    <citation type="journal article" date="2022" name="Mol. Ecol. Resour.">
        <title>The genomes of chicory, endive, great burdock and yacon provide insights into Asteraceae palaeo-polyploidization history and plant inulin production.</title>
        <authorList>
            <person name="Fan W."/>
            <person name="Wang S."/>
            <person name="Wang H."/>
            <person name="Wang A."/>
            <person name="Jiang F."/>
            <person name="Liu H."/>
            <person name="Zhao H."/>
            <person name="Xu D."/>
            <person name="Zhang Y."/>
        </authorList>
    </citation>
    <scope>NUCLEOTIDE SEQUENCE [LARGE SCALE GENOMIC DNA]</scope>
    <source>
        <strain evidence="2">cv. Punajuju</strain>
    </source>
</reference>
<sequence length="89" mass="10287">MQSRYTRQAGGGMVWYCMGFVQALGSKSSFIIYLTLVRYNNRDMYMCHILILVNQLHRGNVFVFLSRLMNCIRVILCLAATEIRCGIKD</sequence>
<comment type="caution">
    <text evidence="1">The sequence shown here is derived from an EMBL/GenBank/DDBJ whole genome shotgun (WGS) entry which is preliminary data.</text>
</comment>
<dbReference type="Proteomes" id="UP001055811">
    <property type="component" value="Linkage Group LG01"/>
</dbReference>
<organism evidence="1 2">
    <name type="scientific">Cichorium intybus</name>
    <name type="common">Chicory</name>
    <dbReference type="NCBI Taxonomy" id="13427"/>
    <lineage>
        <taxon>Eukaryota</taxon>
        <taxon>Viridiplantae</taxon>
        <taxon>Streptophyta</taxon>
        <taxon>Embryophyta</taxon>
        <taxon>Tracheophyta</taxon>
        <taxon>Spermatophyta</taxon>
        <taxon>Magnoliopsida</taxon>
        <taxon>eudicotyledons</taxon>
        <taxon>Gunneridae</taxon>
        <taxon>Pentapetalae</taxon>
        <taxon>asterids</taxon>
        <taxon>campanulids</taxon>
        <taxon>Asterales</taxon>
        <taxon>Asteraceae</taxon>
        <taxon>Cichorioideae</taxon>
        <taxon>Cichorieae</taxon>
        <taxon>Cichoriinae</taxon>
        <taxon>Cichorium</taxon>
    </lineage>
</organism>
<proteinExistence type="predicted"/>
<keyword evidence="2" id="KW-1185">Reference proteome</keyword>
<gene>
    <name evidence="1" type="ORF">L2E82_04454</name>
</gene>
<name>A0ACB9H6U4_CICIN</name>
<evidence type="ECO:0000313" key="2">
    <source>
        <dbReference type="Proteomes" id="UP001055811"/>
    </source>
</evidence>